<name>A0ABD3MGY4_9STRA</name>
<dbReference type="PANTHER" id="PTHR35711">
    <property type="entry name" value="EXPRESSED PROTEIN"/>
    <property type="match status" value="1"/>
</dbReference>
<feature type="compositionally biased region" description="Basic and acidic residues" evidence="1">
    <location>
        <begin position="275"/>
        <end position="289"/>
    </location>
</feature>
<dbReference type="Proteomes" id="UP001530315">
    <property type="component" value="Unassembled WGS sequence"/>
</dbReference>
<feature type="region of interest" description="Disordered" evidence="1">
    <location>
        <begin position="76"/>
        <end position="365"/>
    </location>
</feature>
<organism evidence="2 3">
    <name type="scientific">Stephanodiscus triporus</name>
    <dbReference type="NCBI Taxonomy" id="2934178"/>
    <lineage>
        <taxon>Eukaryota</taxon>
        <taxon>Sar</taxon>
        <taxon>Stramenopiles</taxon>
        <taxon>Ochrophyta</taxon>
        <taxon>Bacillariophyta</taxon>
        <taxon>Coscinodiscophyceae</taxon>
        <taxon>Thalassiosirophycidae</taxon>
        <taxon>Stephanodiscales</taxon>
        <taxon>Stephanodiscaceae</taxon>
        <taxon>Stephanodiscus</taxon>
    </lineage>
</organism>
<evidence type="ECO:0000313" key="2">
    <source>
        <dbReference type="EMBL" id="KAL3763209.1"/>
    </source>
</evidence>
<feature type="region of interest" description="Disordered" evidence="1">
    <location>
        <begin position="1"/>
        <end position="64"/>
    </location>
</feature>
<feature type="compositionally biased region" description="Basic and acidic residues" evidence="1">
    <location>
        <begin position="94"/>
        <end position="144"/>
    </location>
</feature>
<dbReference type="SUPFAM" id="SSF55961">
    <property type="entry name" value="Bet v1-like"/>
    <property type="match status" value="1"/>
</dbReference>
<feature type="compositionally biased region" description="Low complexity" evidence="1">
    <location>
        <begin position="81"/>
        <end position="93"/>
    </location>
</feature>
<reference evidence="2 3" key="1">
    <citation type="submission" date="2024-10" db="EMBL/GenBank/DDBJ databases">
        <title>Updated reference genomes for cyclostephanoid diatoms.</title>
        <authorList>
            <person name="Roberts W.R."/>
            <person name="Alverson A.J."/>
        </authorList>
    </citation>
    <scope>NUCLEOTIDE SEQUENCE [LARGE SCALE GENOMIC DNA]</scope>
    <source>
        <strain evidence="2 3">AJA276-08</strain>
    </source>
</reference>
<feature type="compositionally biased region" description="Basic and acidic residues" evidence="1">
    <location>
        <begin position="259"/>
        <end position="268"/>
    </location>
</feature>
<feature type="compositionally biased region" description="Low complexity" evidence="1">
    <location>
        <begin position="835"/>
        <end position="844"/>
    </location>
</feature>
<dbReference type="PANTHER" id="PTHR35711:SF10">
    <property type="match status" value="1"/>
</dbReference>
<gene>
    <name evidence="2" type="ORF">ACHAW5_005169</name>
</gene>
<feature type="region of interest" description="Disordered" evidence="1">
    <location>
        <begin position="823"/>
        <end position="846"/>
    </location>
</feature>
<dbReference type="AlphaFoldDB" id="A0ABD3MGY4"/>
<accession>A0ABD3MGY4</accession>
<feature type="compositionally biased region" description="Acidic residues" evidence="1">
    <location>
        <begin position="451"/>
        <end position="460"/>
    </location>
</feature>
<feature type="compositionally biased region" description="Acidic residues" evidence="1">
    <location>
        <begin position="426"/>
        <end position="436"/>
    </location>
</feature>
<feature type="compositionally biased region" description="Basic residues" evidence="1">
    <location>
        <begin position="1"/>
        <end position="10"/>
    </location>
</feature>
<comment type="caution">
    <text evidence="2">The sequence shown here is derived from an EMBL/GenBank/DDBJ whole genome shotgun (WGS) entry which is preliminary data.</text>
</comment>
<feature type="compositionally biased region" description="Basic and acidic residues" evidence="1">
    <location>
        <begin position="43"/>
        <end position="54"/>
    </location>
</feature>
<proteinExistence type="predicted"/>
<protein>
    <submittedName>
        <fullName evidence="2">Uncharacterized protein</fullName>
    </submittedName>
</protein>
<feature type="region of interest" description="Disordered" evidence="1">
    <location>
        <begin position="393"/>
        <end position="460"/>
    </location>
</feature>
<feature type="compositionally biased region" description="Acidic residues" evidence="1">
    <location>
        <begin position="14"/>
        <end position="32"/>
    </location>
</feature>
<keyword evidence="3" id="KW-1185">Reference proteome</keyword>
<evidence type="ECO:0000313" key="3">
    <source>
        <dbReference type="Proteomes" id="UP001530315"/>
    </source>
</evidence>
<sequence>MRERRRRRRRGEGEDADEGNDCDDDDDAEDERETNAGRGGRGNRRDDENVKGDIGDNELDGNYDLSGLRGALVAATDSEAGMGDDVVVVPSGPGEERSCRRGEEQQRSQDRRGRPRGGGERAPQDRAASHLRGDDSPEVGDRRTTTTTNDRLPSRDESLEANVDGAGRPPDPDFDAKSYFSRMDEPPSPNGPEKNIIVEVDVHVDANDGRASSGGSPVVRVRRDPPEDPPESGRGCDPRPSPSAAAPLRRGRTGAAGGKGKDVADRKRAGGGGRDAVDARPKGILRNRDTPIPITQFGRPVSPAGDDGRGDDDPSSSSSSSSSIEEDSDPDVSERKARALTLDPAAATLAPSNVDGKGGGINDNDLVRADAKSVFTVKSGLRSGKYALLNTQLETKKKHDGDDDCNEDKGKGAQRMKRGSANPGSDVDDDDEDDDFNCVGTYESYYNNNGSDDDDDDETIESLSYNTKNVQKRYDRSLTHFLRTTDLGLTQDTVFAQQFLEDPSMKAEPHFHHPSPHPPPGVQFNVDENWVCLDDGIKGSHSPIAPQVVDALVAMGFRAATDPMMWTPTAKTRKYMTEKGLRFGDIPIPGPSNEGDGAPGDTASCLLWTGKFPNKHHGHEQPAVRSQGIVNMSPEDLVDLLMDSSRVSEYNKCNIGRDDEVVLSDGTNRDSCPFSGQRKKKLTGVVMRGAKVVDGTAVFDAETDDEMETDDEEEQIFEETFDDDGTLKSSVRVKRGAPRQSRFVGVTKLVRTRNKPPVVRKVLEFFTLLHCRELTDDQGGHGYIIVARGVTPGSINVESGKSKVAHSEILLNVHIIRRLRNSVKGTGRGGGSSRGSGRSVCTSGKKASKSDLANRCLMINVHHMKSPMVPLMLAKKVGLSAASNFVMEIRAIGS</sequence>
<feature type="compositionally biased region" description="Basic and acidic residues" evidence="1">
    <location>
        <begin position="394"/>
        <end position="411"/>
    </location>
</feature>
<evidence type="ECO:0000256" key="1">
    <source>
        <dbReference type="SAM" id="MobiDB-lite"/>
    </source>
</evidence>
<feature type="compositionally biased region" description="Low complexity" evidence="1">
    <location>
        <begin position="339"/>
        <end position="351"/>
    </location>
</feature>
<dbReference type="EMBL" id="JALLAZ020001807">
    <property type="protein sequence ID" value="KAL3763209.1"/>
    <property type="molecule type" value="Genomic_DNA"/>
</dbReference>